<dbReference type="GO" id="GO:0031380">
    <property type="term" value="C:nuclear RNA-directed RNA polymerase complex"/>
    <property type="evidence" value="ECO:0007669"/>
    <property type="project" value="TreeGrafter"/>
</dbReference>
<keyword evidence="3 12" id="KW-0696">RNA-directed RNA polymerase</keyword>
<dbReference type="InterPro" id="IPR007855">
    <property type="entry name" value="RDRP"/>
</dbReference>
<evidence type="ECO:0000256" key="9">
    <source>
        <dbReference type="SAM" id="MobiDB-lite"/>
    </source>
</evidence>
<feature type="compositionally biased region" description="Basic residues" evidence="9">
    <location>
        <begin position="77"/>
        <end position="86"/>
    </location>
</feature>
<dbReference type="OrthoDB" id="6513042at2759"/>
<dbReference type="GO" id="GO:0003723">
    <property type="term" value="F:RNA binding"/>
    <property type="evidence" value="ECO:0007669"/>
    <property type="project" value="UniProtKB-KW"/>
</dbReference>
<gene>
    <name evidence="12" type="ORF">BDDG_05721</name>
</gene>
<dbReference type="Pfam" id="PF05183">
    <property type="entry name" value="RdRP"/>
    <property type="match status" value="1"/>
</dbReference>
<evidence type="ECO:0000256" key="7">
    <source>
        <dbReference type="ARBA" id="ARBA00023158"/>
    </source>
</evidence>
<dbReference type="InterPro" id="IPR057596">
    <property type="entry name" value="RDRP_core"/>
</dbReference>
<name>F2THR4_AJEDA</name>
<reference evidence="12" key="1">
    <citation type="submission" date="2010-03" db="EMBL/GenBank/DDBJ databases">
        <title>Annotation of Blastomyces dermatitidis strain ATCC 18188.</title>
        <authorList>
            <consortium name="The Broad Institute Genome Sequencing Platform"/>
            <consortium name="Broad Institute Genome Sequencing Center for Infectious Disease."/>
            <person name="Cuomo C."/>
            <person name="Klein B."/>
            <person name="Sullivan T."/>
            <person name="Heitman J."/>
            <person name="Young S."/>
            <person name="Zeng Q."/>
            <person name="Gargeya S."/>
            <person name="Alvarado L."/>
            <person name="Berlin A.M."/>
            <person name="Chapman S.B."/>
            <person name="Chen Z."/>
            <person name="Freedman E."/>
            <person name="Gellesch M."/>
            <person name="Goldberg J."/>
            <person name="Griggs A."/>
            <person name="Gujja S."/>
            <person name="Heilman E."/>
            <person name="Heiman D."/>
            <person name="Howarth C."/>
            <person name="Mehta T."/>
            <person name="Neiman D."/>
            <person name="Pearson M."/>
            <person name="Roberts A."/>
            <person name="Saif S."/>
            <person name="Shea T."/>
            <person name="Shenoy N."/>
            <person name="Sisk P."/>
            <person name="Stolte C."/>
            <person name="Sykes S."/>
            <person name="White J."/>
            <person name="Yandava C."/>
            <person name="Haas B."/>
            <person name="Nusbaum C."/>
            <person name="Birren B."/>
        </authorList>
    </citation>
    <scope>NUCLEOTIDE SEQUENCE [LARGE SCALE GENOMIC DNA]</scope>
    <source>
        <strain evidence="12">ATCC 18188</strain>
    </source>
</reference>
<keyword evidence="5" id="KW-0548">Nucleotidyltransferase</keyword>
<evidence type="ECO:0000256" key="4">
    <source>
        <dbReference type="ARBA" id="ARBA00022679"/>
    </source>
</evidence>
<dbReference type="PANTHER" id="PTHR23079">
    <property type="entry name" value="RNA-DEPENDENT RNA POLYMERASE"/>
    <property type="match status" value="1"/>
</dbReference>
<dbReference type="GO" id="GO:0003968">
    <property type="term" value="F:RNA-directed RNA polymerase activity"/>
    <property type="evidence" value="ECO:0007669"/>
    <property type="project" value="UniProtKB-KW"/>
</dbReference>
<evidence type="ECO:0000256" key="8">
    <source>
        <dbReference type="ARBA" id="ARBA00048744"/>
    </source>
</evidence>
<dbReference type="EC" id="2.7.7.48" evidence="2"/>
<dbReference type="Proteomes" id="UP000007802">
    <property type="component" value="Unassembled WGS sequence"/>
</dbReference>
<dbReference type="InterPro" id="IPR058752">
    <property type="entry name" value="RDRP_C_head"/>
</dbReference>
<organism evidence="12">
    <name type="scientific">Ajellomyces dermatitidis (strain ATCC 18188 / CBS 674.68)</name>
    <name type="common">Blastomyces dermatitidis</name>
    <dbReference type="NCBI Taxonomy" id="653446"/>
    <lineage>
        <taxon>Eukaryota</taxon>
        <taxon>Fungi</taxon>
        <taxon>Dikarya</taxon>
        <taxon>Ascomycota</taxon>
        <taxon>Pezizomycotina</taxon>
        <taxon>Eurotiomycetes</taxon>
        <taxon>Eurotiomycetidae</taxon>
        <taxon>Onygenales</taxon>
        <taxon>Ajellomycetaceae</taxon>
        <taxon>Blastomyces</taxon>
    </lineage>
</organism>
<keyword evidence="4" id="KW-0808">Transferase</keyword>
<feature type="region of interest" description="Disordered" evidence="9">
    <location>
        <begin position="180"/>
        <end position="226"/>
    </location>
</feature>
<feature type="compositionally biased region" description="Low complexity" evidence="9">
    <location>
        <begin position="61"/>
        <end position="70"/>
    </location>
</feature>
<feature type="compositionally biased region" description="Basic and acidic residues" evidence="9">
    <location>
        <begin position="29"/>
        <end position="60"/>
    </location>
</feature>
<keyword evidence="7" id="KW-0943">RNA-mediated gene silencing</keyword>
<dbReference type="GO" id="GO:0030422">
    <property type="term" value="P:siRNA processing"/>
    <property type="evidence" value="ECO:0007669"/>
    <property type="project" value="TreeGrafter"/>
</dbReference>
<feature type="domain" description="RDRP C-terminal head" evidence="11">
    <location>
        <begin position="1269"/>
        <end position="1402"/>
    </location>
</feature>
<feature type="domain" description="RDRP core" evidence="10">
    <location>
        <begin position="655"/>
        <end position="1234"/>
    </location>
</feature>
<protein>
    <recommendedName>
        <fullName evidence="2">RNA-directed RNA polymerase</fullName>
        <ecNumber evidence="2">2.7.7.48</ecNumber>
    </recommendedName>
</protein>
<dbReference type="HOGENOM" id="CLU_001366_0_0_1"/>
<evidence type="ECO:0000256" key="1">
    <source>
        <dbReference type="ARBA" id="ARBA00005762"/>
    </source>
</evidence>
<keyword evidence="6" id="KW-0694">RNA-binding</keyword>
<evidence type="ECO:0000256" key="3">
    <source>
        <dbReference type="ARBA" id="ARBA00022484"/>
    </source>
</evidence>
<evidence type="ECO:0000256" key="5">
    <source>
        <dbReference type="ARBA" id="ARBA00022695"/>
    </source>
</evidence>
<evidence type="ECO:0000256" key="2">
    <source>
        <dbReference type="ARBA" id="ARBA00012494"/>
    </source>
</evidence>
<dbReference type="Pfam" id="PF26253">
    <property type="entry name" value="RdRP_head"/>
    <property type="match status" value="1"/>
</dbReference>
<dbReference type="PANTHER" id="PTHR23079:SF55">
    <property type="entry name" value="RNA-DIRECTED RNA POLYMERASE"/>
    <property type="match status" value="1"/>
</dbReference>
<dbReference type="EMBL" id="GG749438">
    <property type="protein sequence ID" value="EGE82777.2"/>
    <property type="molecule type" value="Genomic_DNA"/>
</dbReference>
<feature type="compositionally biased region" description="Low complexity" evidence="9">
    <location>
        <begin position="108"/>
        <end position="128"/>
    </location>
</feature>
<evidence type="ECO:0000259" key="11">
    <source>
        <dbReference type="Pfam" id="PF26253"/>
    </source>
</evidence>
<feature type="compositionally biased region" description="Basic residues" evidence="9">
    <location>
        <begin position="19"/>
        <end position="28"/>
    </location>
</feature>
<evidence type="ECO:0000313" key="12">
    <source>
        <dbReference type="EMBL" id="EGE82777.2"/>
    </source>
</evidence>
<evidence type="ECO:0000259" key="10">
    <source>
        <dbReference type="Pfam" id="PF05183"/>
    </source>
</evidence>
<comment type="similarity">
    <text evidence="1">Belongs to the RdRP family.</text>
</comment>
<accession>F2THR4</accession>
<comment type="catalytic activity">
    <reaction evidence="8">
        <text>RNA(n) + a ribonucleoside 5'-triphosphate = RNA(n+1) + diphosphate</text>
        <dbReference type="Rhea" id="RHEA:21248"/>
        <dbReference type="Rhea" id="RHEA-COMP:14527"/>
        <dbReference type="Rhea" id="RHEA-COMP:17342"/>
        <dbReference type="ChEBI" id="CHEBI:33019"/>
        <dbReference type="ChEBI" id="CHEBI:61557"/>
        <dbReference type="ChEBI" id="CHEBI:140395"/>
        <dbReference type="EC" id="2.7.7.48"/>
    </reaction>
</comment>
<sequence length="1639" mass="185807">MKMEAPNHVVAATATSIPHVKKRPRRSRGRGDPRNARMREEAAYEKQMKQKKREAEEKLKQQQQQQQQQQTVQALSRRGRRRHHLIPAKSRIQITRPEVLSTNPPPLLTQLQTPLCPFSSSSSPSSPSCHPPLHLPSSSQQSLLSPHLVAATAAVSERPQLPGCPGVDVYGCCPPGQDPSNAHLEMAQRPEPLSDSRPGRRVGLNVSSPSTRFTGRDTDSRNTSPIKGEWASWESVTLSLTRIPKNANTFTLFKSFSAYGNIDYIEIYKGNREGQGKIQFKPPPRDDFWNNRRYKLALENNESVLLGINLETQRRILEIASPTRPGVKYPATIELHALSVDFGSMIEERSFLRLRSLPSNRIGAVRLVLNVEHRELCIFVNVPKVSANLSENTENSRPGNPFRFCIRFSQLTNIFQIRSLEQASLVIPLDSPAICHQQITALEKEHFPENENVWSSRDTWFRQTDIVRYPEIITRTPVNLRKQNSYINFGRWTTFRLAFHENTLRDDNKFQNFNNALKDFNVNILETDDIKVIERAEPISTVWKWIDAPSTHRSRPRSSLEDLGEDEYIPLPFSVRYQLEVCMSHRYINEYTIEETFVRRLVQLGEKKAKELLEHVAMNKTIYYDPMEIFNIPFPKGATNGRIPGHCCYIRSADVTPSTICYDIPSVDTSNRVFRYHREHADRFLRVRFCDEKYIGKIYPNNSGNSQCMEKVYARVLRTLQHGITIGDRRYEFLAFGNSQLREHGAYFFASLPHLTAANIRAQMGDLNNIRVVAKYAARLGQCFSTTRAVTSCPVQIKKIDDIERNGYVFSDGVGRLSHFLTQMIQSDLGIKTPSGEPPSVFQFRLGGCKGILAVSPEARQREVHIRRSQFKFPASHNGLEIIRHSHFSYATLNRQLILILSALGTPDEVFIAKLSMMLANLEQAMTDEDKAVSLLQKYVDPNQMTLVLADMIRDGFQGSREPFVSSLLELWRTWQIKYLKEKAKIAIDEGAFLLGCIDESKTLKGYFRSARPKANSTYQERVDCLPEIFVQVWRHSEGKYAVIEGLCILARNPSLHPGDIRVVKAVDAPALHHLRDVVVLPQTGDRDLANICSGGDLDGDDYIVIWDKSMLPTDWFHEPMDNCAPKPEVLDRDVTVDDITKFYVNYMQNCCLSQIARAHMALADFQEDGVKDEKCIQLAALHSAAVDYNKSGIPVRMTRNLKPKVWPHFMERKMKNKNAEYRSAKILGQLYDMASHIDIRSKIQFLSPEERPQFDKRILKSGIEVDEKLLSVATDLKMQYDTDMRRIMARHEIETELEVWSTFVLSHSEMSNDYKFHEDIGRISSALREKFSTLCQEKAGGNDFEHLAPLAVAMYKVTSEQMEAAMAEKSAVLIENNKMEKRLPLISFPWVLQQVLGKIANGCFESPLNHRRCPAIIQVEIPRAPKPIKAINILVSPDAETEGGLKYAGDVLQLFDDSESKEELFEYLSEQSDKPEAPAGQDEGIITPSFQKIHGPNGEGADLLIAFNDDTSTPSISLPYPNIQGKITIPAREPLTPNIAPPARALDLNGIEFRSVSQAYFANSYLPATQCEANGLQVGDANRQRTKQNAKPAWSLAVAVGSQEDKGEEEGHREEIIEFGHDIQTSALDELEQLLGMN</sequence>
<feature type="compositionally biased region" description="Basic and acidic residues" evidence="9">
    <location>
        <begin position="186"/>
        <end position="198"/>
    </location>
</feature>
<evidence type="ECO:0000256" key="6">
    <source>
        <dbReference type="ARBA" id="ARBA00022884"/>
    </source>
</evidence>
<feature type="region of interest" description="Disordered" evidence="9">
    <location>
        <begin position="1"/>
        <end position="141"/>
    </location>
</feature>
<proteinExistence type="inferred from homology"/>